<reference evidence="2 3" key="1">
    <citation type="submission" date="2014-02" db="EMBL/GenBank/DDBJ databases">
        <title>The genome sequence of the entomopathogenic fungus Metarhizium robertsii ARSEF 2575.</title>
        <authorList>
            <person name="Giuliano Garisto Donzelli B."/>
            <person name="Roe B.A."/>
            <person name="Macmil S.L."/>
            <person name="Krasnoff S.B."/>
            <person name="Gibson D.M."/>
        </authorList>
    </citation>
    <scope>NUCLEOTIDE SEQUENCE [LARGE SCALE GENOMIC DNA]</scope>
    <source>
        <strain evidence="2 3">ARSEF 2575</strain>
    </source>
</reference>
<comment type="caution">
    <text evidence="2">The sequence shown here is derived from an EMBL/GenBank/DDBJ whole genome shotgun (WGS) entry which is preliminary data.</text>
</comment>
<proteinExistence type="predicted"/>
<dbReference type="HOGENOM" id="CLU_858045_0_0_1"/>
<gene>
    <name evidence="2" type="ORF">X797_000808</name>
</gene>
<evidence type="ECO:0000313" key="3">
    <source>
        <dbReference type="Proteomes" id="UP000030151"/>
    </source>
</evidence>
<name>A0A0A1V929_9HYPO</name>
<evidence type="ECO:0000313" key="2">
    <source>
        <dbReference type="EMBL" id="EXV06091.1"/>
    </source>
</evidence>
<evidence type="ECO:0000256" key="1">
    <source>
        <dbReference type="SAM" id="MobiDB-lite"/>
    </source>
</evidence>
<sequence length="311" mass="35250">MALQLNQDVPSKPMAPTQQTQPEQDTADVTAAASSPVEKVTENSFYWEKSWDSLDDFIAYEEEERFLKETYQAMKVAEPNNTDLRKRAKFHQDNMSKHVKIREIFGLHSPYHPNQLVAKQHLPPEGLCGKDLMYRVACKISDLKVLNARGILAMDAWDFIRWRIGRKLEEQLALPGQSGRHFVRTLIYKLCDESKCGFTGYEDSVMRQAVLVSAQYQNRIASFKTNATKAGYSAARSLGSGLPRRSTDEANRKRNRRTGGSQSGQTASAQRAEERRQRRAQLAAQSGSYQGVNAFRGMQRDRQVLQQGDSL</sequence>
<dbReference type="AlphaFoldDB" id="A0A0A1V929"/>
<dbReference type="EMBL" id="JELW01000001">
    <property type="protein sequence ID" value="EXV06091.1"/>
    <property type="molecule type" value="Genomic_DNA"/>
</dbReference>
<protein>
    <submittedName>
        <fullName evidence="2">Uncharacterized protein</fullName>
    </submittedName>
</protein>
<feature type="region of interest" description="Disordered" evidence="1">
    <location>
        <begin position="234"/>
        <end position="295"/>
    </location>
</feature>
<accession>A0A0A1V929</accession>
<organism evidence="2 3">
    <name type="scientific">Metarhizium robertsii</name>
    <dbReference type="NCBI Taxonomy" id="568076"/>
    <lineage>
        <taxon>Eukaryota</taxon>
        <taxon>Fungi</taxon>
        <taxon>Dikarya</taxon>
        <taxon>Ascomycota</taxon>
        <taxon>Pezizomycotina</taxon>
        <taxon>Sordariomycetes</taxon>
        <taxon>Hypocreomycetidae</taxon>
        <taxon>Hypocreales</taxon>
        <taxon>Clavicipitaceae</taxon>
        <taxon>Metarhizium</taxon>
    </lineage>
</organism>
<feature type="region of interest" description="Disordered" evidence="1">
    <location>
        <begin position="1"/>
        <end position="35"/>
    </location>
</feature>
<dbReference type="OrthoDB" id="5041951at2759"/>
<dbReference type="eggNOG" id="ENOG502T43H">
    <property type="taxonomic scope" value="Eukaryota"/>
</dbReference>
<dbReference type="Proteomes" id="UP000030151">
    <property type="component" value="Unassembled WGS sequence"/>
</dbReference>